<feature type="compositionally biased region" description="Basic and acidic residues" evidence="11">
    <location>
        <begin position="192"/>
        <end position="209"/>
    </location>
</feature>
<dbReference type="PROSITE" id="PS51192">
    <property type="entry name" value="HELICASE_ATP_BIND_1"/>
    <property type="match status" value="1"/>
</dbReference>
<evidence type="ECO:0000259" key="14">
    <source>
        <dbReference type="PROSITE" id="PS51194"/>
    </source>
</evidence>
<dbReference type="InterPro" id="IPR015195">
    <property type="entry name" value="SLIDE"/>
</dbReference>
<dbReference type="GO" id="GO:0016887">
    <property type="term" value="F:ATP hydrolysis activity"/>
    <property type="evidence" value="ECO:0007669"/>
    <property type="project" value="TreeGrafter"/>
</dbReference>
<dbReference type="Gene3D" id="3.40.50.10810">
    <property type="entry name" value="Tandem AAA-ATPase domain"/>
    <property type="match status" value="1"/>
</dbReference>
<protein>
    <recommendedName>
        <fullName evidence="16">Chromatin-remodeling complex ATPase chain</fullName>
    </recommendedName>
</protein>
<feature type="compositionally biased region" description="Basic and acidic residues" evidence="11">
    <location>
        <begin position="1486"/>
        <end position="1495"/>
    </location>
</feature>
<evidence type="ECO:0000259" key="13">
    <source>
        <dbReference type="PROSITE" id="PS51192"/>
    </source>
</evidence>
<dbReference type="InterPro" id="IPR000330">
    <property type="entry name" value="SNF2_N"/>
</dbReference>
<evidence type="ECO:0000259" key="12">
    <source>
        <dbReference type="PROSITE" id="PS50118"/>
    </source>
</evidence>
<dbReference type="GO" id="GO:0004386">
    <property type="term" value="F:helicase activity"/>
    <property type="evidence" value="ECO:0007669"/>
    <property type="project" value="UniProtKB-KW"/>
</dbReference>
<dbReference type="Pfam" id="PF09111">
    <property type="entry name" value="SLIDE"/>
    <property type="match status" value="1"/>
</dbReference>
<dbReference type="InterPro" id="IPR027417">
    <property type="entry name" value="P-loop_NTPase"/>
</dbReference>
<evidence type="ECO:0000313" key="15">
    <source>
        <dbReference type="EMBL" id="CAD8263859.1"/>
    </source>
</evidence>
<dbReference type="PROSITE" id="PS50118">
    <property type="entry name" value="HMG_BOX_2"/>
    <property type="match status" value="2"/>
</dbReference>
<keyword evidence="3" id="KW-0547">Nucleotide-binding</keyword>
<comment type="subcellular location">
    <subcellularLocation>
        <location evidence="1">Nucleus</location>
    </subcellularLocation>
</comment>
<dbReference type="CDD" id="cd18793">
    <property type="entry name" value="SF2_C_SNF"/>
    <property type="match status" value="1"/>
</dbReference>
<feature type="DNA-binding region" description="HMG box" evidence="10">
    <location>
        <begin position="1368"/>
        <end position="1436"/>
    </location>
</feature>
<dbReference type="Gene3D" id="1.10.30.10">
    <property type="entry name" value="High mobility group box domain"/>
    <property type="match status" value="2"/>
</dbReference>
<keyword evidence="8 10" id="KW-0238">DNA-binding</keyword>
<feature type="compositionally biased region" description="Basic and acidic residues" evidence="11">
    <location>
        <begin position="1317"/>
        <end position="1337"/>
    </location>
</feature>
<dbReference type="CDD" id="cd00084">
    <property type="entry name" value="HMG-box_SF"/>
    <property type="match status" value="1"/>
</dbReference>
<evidence type="ECO:0000256" key="8">
    <source>
        <dbReference type="ARBA" id="ARBA00023125"/>
    </source>
</evidence>
<dbReference type="InterPro" id="IPR014001">
    <property type="entry name" value="Helicase_ATP-bd"/>
</dbReference>
<evidence type="ECO:0000256" key="3">
    <source>
        <dbReference type="ARBA" id="ARBA00022741"/>
    </source>
</evidence>
<dbReference type="SUPFAM" id="SSF46689">
    <property type="entry name" value="Homeodomain-like"/>
    <property type="match status" value="1"/>
</dbReference>
<dbReference type="GO" id="GO:0034728">
    <property type="term" value="P:nucleosome organization"/>
    <property type="evidence" value="ECO:0007669"/>
    <property type="project" value="TreeGrafter"/>
</dbReference>
<name>A0A7R9YFY7_9STRA</name>
<dbReference type="InterPro" id="IPR049730">
    <property type="entry name" value="SNF2/RAD54-like_C"/>
</dbReference>
<dbReference type="GO" id="GO:0003682">
    <property type="term" value="F:chromatin binding"/>
    <property type="evidence" value="ECO:0007669"/>
    <property type="project" value="TreeGrafter"/>
</dbReference>
<dbReference type="SUPFAM" id="SSF47095">
    <property type="entry name" value="HMG-box"/>
    <property type="match status" value="2"/>
</dbReference>
<dbReference type="CDD" id="cd17997">
    <property type="entry name" value="DEXHc_SMARCA1_SMARCA5"/>
    <property type="match status" value="1"/>
</dbReference>
<feature type="region of interest" description="Disordered" evidence="11">
    <location>
        <begin position="1306"/>
        <end position="1380"/>
    </location>
</feature>
<feature type="region of interest" description="Disordered" evidence="11">
    <location>
        <begin position="1435"/>
        <end position="1495"/>
    </location>
</feature>
<feature type="DNA-binding region" description="HMG box" evidence="10">
    <location>
        <begin position="21"/>
        <end position="92"/>
    </location>
</feature>
<evidence type="ECO:0008006" key="16">
    <source>
        <dbReference type="Google" id="ProtNLM"/>
    </source>
</evidence>
<dbReference type="PANTHER" id="PTHR45623">
    <property type="entry name" value="CHROMODOMAIN-HELICASE-DNA-BINDING PROTEIN 3-RELATED-RELATED"/>
    <property type="match status" value="1"/>
</dbReference>
<reference evidence="15" key="1">
    <citation type="submission" date="2021-01" db="EMBL/GenBank/DDBJ databases">
        <authorList>
            <person name="Corre E."/>
            <person name="Pelletier E."/>
            <person name="Niang G."/>
            <person name="Scheremetjew M."/>
            <person name="Finn R."/>
            <person name="Kale V."/>
            <person name="Holt S."/>
            <person name="Cochrane G."/>
            <person name="Meng A."/>
            <person name="Brown T."/>
            <person name="Cohen L."/>
        </authorList>
    </citation>
    <scope>NUCLEOTIDE SEQUENCE</scope>
    <source>
        <strain evidence="15">CCMP2078</strain>
    </source>
</reference>
<dbReference type="InterPro" id="IPR036910">
    <property type="entry name" value="HMG_box_dom_sf"/>
</dbReference>
<dbReference type="InterPro" id="IPR038718">
    <property type="entry name" value="SNF2-like_sf"/>
</dbReference>
<dbReference type="GO" id="GO:0003677">
    <property type="term" value="F:DNA binding"/>
    <property type="evidence" value="ECO:0007669"/>
    <property type="project" value="UniProtKB-UniRule"/>
</dbReference>
<dbReference type="SUPFAM" id="SSF52540">
    <property type="entry name" value="P-loop containing nucleoside triphosphate hydrolases"/>
    <property type="match status" value="2"/>
</dbReference>
<keyword evidence="6" id="KW-0067">ATP-binding</keyword>
<feature type="domain" description="Helicase ATP-binding" evidence="13">
    <location>
        <begin position="261"/>
        <end position="432"/>
    </location>
</feature>
<feature type="compositionally biased region" description="Low complexity" evidence="11">
    <location>
        <begin position="1446"/>
        <end position="1459"/>
    </location>
</feature>
<dbReference type="SMART" id="SM00490">
    <property type="entry name" value="HELICc"/>
    <property type="match status" value="1"/>
</dbReference>
<evidence type="ECO:0000256" key="1">
    <source>
        <dbReference type="ARBA" id="ARBA00004123"/>
    </source>
</evidence>
<keyword evidence="9 10" id="KW-0539">Nucleus</keyword>
<evidence type="ECO:0000256" key="6">
    <source>
        <dbReference type="ARBA" id="ARBA00022840"/>
    </source>
</evidence>
<evidence type="ECO:0000256" key="11">
    <source>
        <dbReference type="SAM" id="MobiDB-lite"/>
    </source>
</evidence>
<dbReference type="InterPro" id="IPR009057">
    <property type="entry name" value="Homeodomain-like_sf"/>
</dbReference>
<dbReference type="Pfam" id="PF09011">
    <property type="entry name" value="HMG_box_2"/>
    <property type="match status" value="1"/>
</dbReference>
<sequence>MADDGWTAVEAQFQNGSDREVRPAKSAWAFFQAAEHQRMKEGDPDSASAPLPDVHRLIAERWRNLSPADKNIYEEQAKADRDRFDAESAAADAAALEAQARRRAERENLTVSGSRKRTQAAAKEAPKLSIRKPRELTTAQKAKRQAVRNARNARDAHIEKGKEENKAFLQEQASQRLQYLLKQSDIFQHFGRGAERKSPPRAEKAKAEASEPMSPSRRRAAAQADDSESSDNRDDTFLLRQPRNLQGQLRPYQLEGLNWLIRLQENGVNGILADEMGLGKTLQSISILAYMLEYRKIRGPHLILVPKSTLSNWMNEFRKFCPSLRPVRFHGSKEERRDLAENVIKPGAPVSELSWDVLVTTYEIANIEKNVISKFAWQYLIIDEAHRLKNEASTFSRTVRGFSMRYRLLITGTPLQNNLHELWALLNFLLPDVFASADQFDEWFDLDVDDEEAKERMIKQLHKLLRPFMLRRLKVDVEKTLPPKSETILFTGMSAVQKDLYKGILRRDVDAILEANKTGKTQLMNIVMQLRKVCNHPYLFPGVENRSLDPLGEHLVTNCGKMVLLDKLLTALKARGHRVLIFTQMTRQLDILEDLMNMRAYSYCRIDGNTNYEDREDQIDAFNAAGSGIFAFILSTRAGGLGINLQTADTCILYDSDWNPQMDLQAQDRCHRIGQKRPVSVYRLVTEHSIEEKIVERAQQKLKLDAMVVQQGRLQDGKADKMSKEELLDAVRFGADKVFRSDDSTITDDDIDAILEAGRKRTEDMNAKLKEAEKGNLFDFRLDGNMKTQEFEGVDYSNAERSRNAEMETLQGEKMVLGLGLGLHKRERKPVVTNMAEVMHVTRKSVKRIPKVLKLPKMPVYQFYNRERILELNEIAKRRYKELQQLGEISEKSSDGVLSLLEPELEAEKAQLLGSFFNWSRELYQAFVRASGTFGRDNLEKIAASLGLEVEDVRKYKETFWSRGPQDFDATEWERIVKKIEQGEKKLDKVNALVTGTEQFVDQFENPWWEVPVAMMLRNRSRGRPLSDLQYNVFEDTLLLCLTRRYSYGNWDKVAEAIKRAPAVMSWVSMDYHLQAMSVDDIARRCEILMQRAEKDMSSADGDVENGSKKASFDKKMEDLDSEYKKKRGALVARQDANAEELAKLRSALQKVRDQAPGGVKELRMLANGKGIAPISKGSKSGTKRKSEEAGGKKGEERESKARRKSGSATKAEVKREDIPLLLRIVSEAGSTGVALITDAFRLRAEASARQLMKMVSEIAEKKPADGRRGSFWRIRPEFESLLNDTYPEGLGRELLAQARKMVREAEPKANGAAKAAKADKKQPSKDGQQKAKDPARNAKKSSKADGSASGKKRARSEDRSEDGVRDPRPPRKAIQLFAQEKKRELKSTLQTDDIEVLAQAVREAWNALADSEKLLWIDREREDSLRYEAELKMQEAARAKKKKLSSPPQLKDAGSPRALKPKPPAAAAPPSPRMPHQMPFPMVHGRFDGFVHQG</sequence>
<dbReference type="Pfam" id="PF00176">
    <property type="entry name" value="SNF2-rel_dom"/>
    <property type="match status" value="1"/>
</dbReference>
<dbReference type="PROSITE" id="PS51194">
    <property type="entry name" value="HELICASE_CTER"/>
    <property type="match status" value="1"/>
</dbReference>
<evidence type="ECO:0000256" key="4">
    <source>
        <dbReference type="ARBA" id="ARBA00022801"/>
    </source>
</evidence>
<dbReference type="SMART" id="SM00398">
    <property type="entry name" value="HMG"/>
    <property type="match status" value="2"/>
</dbReference>
<feature type="compositionally biased region" description="Basic and acidic residues" evidence="11">
    <location>
        <begin position="1356"/>
        <end position="1370"/>
    </location>
</feature>
<dbReference type="EMBL" id="HBEA01017595">
    <property type="protein sequence ID" value="CAD8263859.1"/>
    <property type="molecule type" value="Transcribed_RNA"/>
</dbReference>
<organism evidence="15">
    <name type="scientific">Pinguiococcus pyrenoidosus</name>
    <dbReference type="NCBI Taxonomy" id="172671"/>
    <lineage>
        <taxon>Eukaryota</taxon>
        <taxon>Sar</taxon>
        <taxon>Stramenopiles</taxon>
        <taxon>Ochrophyta</taxon>
        <taxon>Pinguiophyceae</taxon>
        <taxon>Pinguiochrysidales</taxon>
        <taxon>Pinguiochrysidaceae</taxon>
        <taxon>Pinguiococcus</taxon>
    </lineage>
</organism>
<feature type="compositionally biased region" description="Basic and acidic residues" evidence="11">
    <location>
        <begin position="99"/>
        <end position="108"/>
    </location>
</feature>
<feature type="region of interest" description="Disordered" evidence="11">
    <location>
        <begin position="1165"/>
        <end position="1213"/>
    </location>
</feature>
<dbReference type="SMART" id="SM00487">
    <property type="entry name" value="DEXDc"/>
    <property type="match status" value="1"/>
</dbReference>
<feature type="domain" description="Helicase C-terminal" evidence="14">
    <location>
        <begin position="564"/>
        <end position="715"/>
    </location>
</feature>
<feature type="region of interest" description="Disordered" evidence="11">
    <location>
        <begin position="95"/>
        <end position="164"/>
    </location>
</feature>
<dbReference type="InterPro" id="IPR044754">
    <property type="entry name" value="Isw1/2_DEXHc"/>
</dbReference>
<dbReference type="Pfam" id="PF00271">
    <property type="entry name" value="Helicase_C"/>
    <property type="match status" value="1"/>
</dbReference>
<keyword evidence="5" id="KW-0347">Helicase</keyword>
<dbReference type="FunFam" id="3.40.50.10810:FF:000005">
    <property type="entry name" value="Photoperiod-independent early flowering 1"/>
    <property type="match status" value="1"/>
</dbReference>
<dbReference type="FunFam" id="3.40.50.300:FF:000082">
    <property type="entry name" value="ISWI chromatin remodeling complex ATPase ISW1"/>
    <property type="match status" value="1"/>
</dbReference>
<evidence type="ECO:0000256" key="2">
    <source>
        <dbReference type="ARBA" id="ARBA00009687"/>
    </source>
</evidence>
<feature type="compositionally biased region" description="Basic and acidic residues" evidence="11">
    <location>
        <begin position="152"/>
        <end position="164"/>
    </location>
</feature>
<dbReference type="InterPro" id="IPR001650">
    <property type="entry name" value="Helicase_C-like"/>
</dbReference>
<comment type="similarity">
    <text evidence="2">Belongs to the SNF2/RAD54 helicase family. ISWI subfamily.</text>
</comment>
<evidence type="ECO:0000256" key="5">
    <source>
        <dbReference type="ARBA" id="ARBA00022806"/>
    </source>
</evidence>
<dbReference type="GO" id="GO:0140658">
    <property type="term" value="F:ATP-dependent chromatin remodeler activity"/>
    <property type="evidence" value="ECO:0007669"/>
    <property type="project" value="TreeGrafter"/>
</dbReference>
<feature type="domain" description="HMG box" evidence="12">
    <location>
        <begin position="1368"/>
        <end position="1436"/>
    </location>
</feature>
<feature type="region of interest" description="Disordered" evidence="11">
    <location>
        <begin position="190"/>
        <end position="242"/>
    </location>
</feature>
<dbReference type="Gene3D" id="3.40.50.300">
    <property type="entry name" value="P-loop containing nucleotide triphosphate hydrolases"/>
    <property type="match status" value="1"/>
</dbReference>
<dbReference type="InterPro" id="IPR009071">
    <property type="entry name" value="HMG_box_dom"/>
</dbReference>
<gene>
    <name evidence="15" type="ORF">PPYR1160_LOCUS13362</name>
</gene>
<evidence type="ECO:0000256" key="9">
    <source>
        <dbReference type="ARBA" id="ARBA00023242"/>
    </source>
</evidence>
<dbReference type="GO" id="GO:0005524">
    <property type="term" value="F:ATP binding"/>
    <property type="evidence" value="ECO:0007669"/>
    <property type="project" value="UniProtKB-KW"/>
</dbReference>
<proteinExistence type="inferred from homology"/>
<dbReference type="PANTHER" id="PTHR45623:SF49">
    <property type="entry name" value="SWI_SNF-RELATED MATRIX-ASSOCIATED ACTIN-DEPENDENT REGULATOR OF CHROMATIN SUBFAMILY A MEMBER 5"/>
    <property type="match status" value="1"/>
</dbReference>
<evidence type="ECO:0000256" key="7">
    <source>
        <dbReference type="ARBA" id="ARBA00022853"/>
    </source>
</evidence>
<feature type="compositionally biased region" description="Basic and acidic residues" evidence="11">
    <location>
        <begin position="1185"/>
        <end position="1200"/>
    </location>
</feature>
<feature type="compositionally biased region" description="Pro residues" evidence="11">
    <location>
        <begin position="1462"/>
        <end position="1474"/>
    </location>
</feature>
<dbReference type="Gene3D" id="1.10.10.60">
    <property type="entry name" value="Homeodomain-like"/>
    <property type="match status" value="2"/>
</dbReference>
<dbReference type="GO" id="GO:0005634">
    <property type="term" value="C:nucleus"/>
    <property type="evidence" value="ECO:0007669"/>
    <property type="project" value="UniProtKB-SubCell"/>
</dbReference>
<keyword evidence="7" id="KW-0156">Chromatin regulator</keyword>
<dbReference type="GO" id="GO:0042393">
    <property type="term" value="F:histone binding"/>
    <property type="evidence" value="ECO:0007669"/>
    <property type="project" value="TreeGrafter"/>
</dbReference>
<evidence type="ECO:0000256" key="10">
    <source>
        <dbReference type="PROSITE-ProRule" id="PRU00267"/>
    </source>
</evidence>
<keyword evidence="4" id="KW-0378">Hydrolase</keyword>
<feature type="domain" description="HMG box" evidence="12">
    <location>
        <begin position="21"/>
        <end position="92"/>
    </location>
</feature>
<dbReference type="GO" id="GO:0000785">
    <property type="term" value="C:chromatin"/>
    <property type="evidence" value="ECO:0007669"/>
    <property type="project" value="TreeGrafter"/>
</dbReference>
<accession>A0A7R9YFY7</accession>